<keyword evidence="1" id="KW-0812">Transmembrane</keyword>
<feature type="transmembrane region" description="Helical" evidence="1">
    <location>
        <begin position="38"/>
        <end position="56"/>
    </location>
</feature>
<dbReference type="EMBL" id="DQAY01000189">
    <property type="protein sequence ID" value="HCO27088.1"/>
    <property type="molecule type" value="Genomic_DNA"/>
</dbReference>
<organism evidence="2 3">
    <name type="scientific">Gimesia maris</name>
    <dbReference type="NCBI Taxonomy" id="122"/>
    <lineage>
        <taxon>Bacteria</taxon>
        <taxon>Pseudomonadati</taxon>
        <taxon>Planctomycetota</taxon>
        <taxon>Planctomycetia</taxon>
        <taxon>Planctomycetales</taxon>
        <taxon>Planctomycetaceae</taxon>
        <taxon>Gimesia</taxon>
    </lineage>
</organism>
<name>A0A3D3RG84_9PLAN</name>
<gene>
    <name evidence="2" type="ORF">DIT97_30290</name>
</gene>
<sequence length="94" mass="10077">MSKGYFIVLGGILAFFGLIAIATLLPINFENKLPFAQLSFFIMAAGFIVGSIVIAVDKGYSGILGFFFGLFSPLGLLILTLLPDRSVKNVETAE</sequence>
<dbReference type="Proteomes" id="UP000263642">
    <property type="component" value="Unassembled WGS sequence"/>
</dbReference>
<evidence type="ECO:0000256" key="1">
    <source>
        <dbReference type="SAM" id="Phobius"/>
    </source>
</evidence>
<protein>
    <submittedName>
        <fullName evidence="2">Uncharacterized protein</fullName>
    </submittedName>
</protein>
<accession>A0A3D3RG84</accession>
<reference evidence="2 3" key="1">
    <citation type="journal article" date="2018" name="Nat. Biotechnol.">
        <title>A standardized bacterial taxonomy based on genome phylogeny substantially revises the tree of life.</title>
        <authorList>
            <person name="Parks D.H."/>
            <person name="Chuvochina M."/>
            <person name="Waite D.W."/>
            <person name="Rinke C."/>
            <person name="Skarshewski A."/>
            <person name="Chaumeil P.A."/>
            <person name="Hugenholtz P."/>
        </authorList>
    </citation>
    <scope>NUCLEOTIDE SEQUENCE [LARGE SCALE GENOMIC DNA]</scope>
    <source>
        <strain evidence="2">UBA9375</strain>
    </source>
</reference>
<evidence type="ECO:0000313" key="3">
    <source>
        <dbReference type="Proteomes" id="UP000263642"/>
    </source>
</evidence>
<proteinExistence type="predicted"/>
<keyword evidence="1" id="KW-1133">Transmembrane helix</keyword>
<keyword evidence="1" id="KW-0472">Membrane</keyword>
<dbReference type="RefSeq" id="WP_278446918.1">
    <property type="nucleotide sequence ID" value="NZ_CAXBMG010000007.1"/>
</dbReference>
<evidence type="ECO:0000313" key="2">
    <source>
        <dbReference type="EMBL" id="HCO27088.1"/>
    </source>
</evidence>
<comment type="caution">
    <text evidence="2">The sequence shown here is derived from an EMBL/GenBank/DDBJ whole genome shotgun (WGS) entry which is preliminary data.</text>
</comment>
<feature type="transmembrane region" description="Helical" evidence="1">
    <location>
        <begin position="6"/>
        <end position="26"/>
    </location>
</feature>
<feature type="transmembrane region" description="Helical" evidence="1">
    <location>
        <begin position="62"/>
        <end position="82"/>
    </location>
</feature>
<dbReference type="AlphaFoldDB" id="A0A3D3RG84"/>